<dbReference type="EMBL" id="LNZA01000001">
    <property type="protein sequence ID" value="KTD74376.1"/>
    <property type="molecule type" value="Genomic_DNA"/>
</dbReference>
<protein>
    <submittedName>
        <fullName evidence="1">Uncharacterized protein</fullName>
    </submittedName>
</protein>
<gene>
    <name evidence="1" type="ORF">Ltuc_2223</name>
</gene>
<accession>A0A0W0ZZ55</accession>
<name>A0A0W0ZZ55_9GAMM</name>
<dbReference type="PATRIC" id="fig|40335.7.peg.2370"/>
<dbReference type="AlphaFoldDB" id="A0A0W0ZZ55"/>
<dbReference type="Proteomes" id="UP000054693">
    <property type="component" value="Unassembled WGS sequence"/>
</dbReference>
<reference evidence="1 2" key="1">
    <citation type="submission" date="2015-11" db="EMBL/GenBank/DDBJ databases">
        <title>Genomic analysis of 38 Legionella species identifies large and diverse effector repertoires.</title>
        <authorList>
            <person name="Burstein D."/>
            <person name="Amaro F."/>
            <person name="Zusman T."/>
            <person name="Lifshitz Z."/>
            <person name="Cohen O."/>
            <person name="Gilbert J.A."/>
            <person name="Pupko T."/>
            <person name="Shuman H.A."/>
            <person name="Segal G."/>
        </authorList>
    </citation>
    <scope>NUCLEOTIDE SEQUENCE [LARGE SCALE GENOMIC DNA]</scope>
    <source>
        <strain evidence="1 2">ATCC 49180</strain>
    </source>
</reference>
<proteinExistence type="predicted"/>
<comment type="caution">
    <text evidence="1">The sequence shown here is derived from an EMBL/GenBank/DDBJ whole genome shotgun (WGS) entry which is preliminary data.</text>
</comment>
<evidence type="ECO:0000313" key="1">
    <source>
        <dbReference type="EMBL" id="KTD74376.1"/>
    </source>
</evidence>
<organism evidence="1 2">
    <name type="scientific">Legionella tucsonensis</name>
    <dbReference type="NCBI Taxonomy" id="40335"/>
    <lineage>
        <taxon>Bacteria</taxon>
        <taxon>Pseudomonadati</taxon>
        <taxon>Pseudomonadota</taxon>
        <taxon>Gammaproteobacteria</taxon>
        <taxon>Legionellales</taxon>
        <taxon>Legionellaceae</taxon>
        <taxon>Legionella</taxon>
    </lineage>
</organism>
<sequence>MYSESPIAEDDKLKIRSLLSEEPTLEGGTSALSIQACVPVPNMHKRLLRAPH</sequence>
<keyword evidence="2" id="KW-1185">Reference proteome</keyword>
<dbReference type="RefSeq" id="WP_157064609.1">
    <property type="nucleotide sequence ID" value="NZ_CAAAIP010000003.1"/>
</dbReference>
<evidence type="ECO:0000313" key="2">
    <source>
        <dbReference type="Proteomes" id="UP000054693"/>
    </source>
</evidence>